<gene>
    <name evidence="2" type="ORF">Aau02nite_65860</name>
</gene>
<sequence>MTKRGWGVAAALVLAAAGCTPGSTSAQTVELVAGGGEADGGPAPDAFIDGRLVDMTVDRAGTLRVLTETDAVATVWTVQDGKLTHVAVPGLKAEYVSQMTVGPDGAVYVALWNGEGGVWQITPQGQATRRLGIDRDTYRGDRKPPADGAVADGAYLRHLHGVAVGPDNRMYFAEERNDPTTHQLVRTVDGGRIRTVLGRDLAGLTARECRSARTREGGFPDGTPATQIALEGGLNDPIAIGADGTLYAGPGRRSVVAVRADGSAHELIGNVAGGGLDGAVDDPEEPFADRGRAAQASVWLRGTRTGKRGESNASLVTDDRGNVYVTSVRLGADELPEEFDWTGDATGRRRDLLQQSRKQRDIGNDTTEVLQIRPDGSLATAAGHADAAAVHGDWLYLARAFTDDENTDRVLVVRTAIPR</sequence>
<dbReference type="PROSITE" id="PS51257">
    <property type="entry name" value="PROKAR_LIPOPROTEIN"/>
    <property type="match status" value="1"/>
</dbReference>
<dbReference type="Gene3D" id="2.130.10.10">
    <property type="entry name" value="YVTN repeat-like/Quinoprotein amine dehydrogenase"/>
    <property type="match status" value="1"/>
</dbReference>
<reference evidence="2" key="1">
    <citation type="submission" date="2021-03" db="EMBL/GenBank/DDBJ databases">
        <title>Whole genome shotgun sequence of Actinoplanes auranticolor NBRC 12245.</title>
        <authorList>
            <person name="Komaki H."/>
            <person name="Tamura T."/>
        </authorList>
    </citation>
    <scope>NUCLEOTIDE SEQUENCE</scope>
    <source>
        <strain evidence="2">NBRC 12245</strain>
    </source>
</reference>
<proteinExistence type="predicted"/>
<keyword evidence="3" id="KW-1185">Reference proteome</keyword>
<dbReference type="Proteomes" id="UP000681340">
    <property type="component" value="Unassembled WGS sequence"/>
</dbReference>
<dbReference type="EMBL" id="BOQL01000057">
    <property type="protein sequence ID" value="GIM75423.1"/>
    <property type="molecule type" value="Genomic_DNA"/>
</dbReference>
<name>A0A919SR93_9ACTN</name>
<comment type="caution">
    <text evidence="2">The sequence shown here is derived from an EMBL/GenBank/DDBJ whole genome shotgun (WGS) entry which is preliminary data.</text>
</comment>
<organism evidence="2 3">
    <name type="scientific">Actinoplanes auranticolor</name>
    <dbReference type="NCBI Taxonomy" id="47988"/>
    <lineage>
        <taxon>Bacteria</taxon>
        <taxon>Bacillati</taxon>
        <taxon>Actinomycetota</taxon>
        <taxon>Actinomycetes</taxon>
        <taxon>Micromonosporales</taxon>
        <taxon>Micromonosporaceae</taxon>
        <taxon>Actinoplanes</taxon>
    </lineage>
</organism>
<keyword evidence="1" id="KW-0732">Signal</keyword>
<feature type="signal peptide" evidence="1">
    <location>
        <begin position="1"/>
        <end position="26"/>
    </location>
</feature>
<evidence type="ECO:0000313" key="3">
    <source>
        <dbReference type="Proteomes" id="UP000681340"/>
    </source>
</evidence>
<dbReference type="SUPFAM" id="SSF63829">
    <property type="entry name" value="Calcium-dependent phosphotriesterase"/>
    <property type="match status" value="1"/>
</dbReference>
<dbReference type="RefSeq" id="WP_212992463.1">
    <property type="nucleotide sequence ID" value="NZ_BAABEA010000003.1"/>
</dbReference>
<protein>
    <submittedName>
        <fullName evidence="2">Uncharacterized protein</fullName>
    </submittedName>
</protein>
<evidence type="ECO:0000313" key="2">
    <source>
        <dbReference type="EMBL" id="GIM75423.1"/>
    </source>
</evidence>
<evidence type="ECO:0000256" key="1">
    <source>
        <dbReference type="SAM" id="SignalP"/>
    </source>
</evidence>
<dbReference type="AlphaFoldDB" id="A0A919SR93"/>
<feature type="chain" id="PRO_5037480052" evidence="1">
    <location>
        <begin position="27"/>
        <end position="419"/>
    </location>
</feature>
<dbReference type="InterPro" id="IPR015943">
    <property type="entry name" value="WD40/YVTN_repeat-like_dom_sf"/>
</dbReference>
<accession>A0A919SR93</accession>